<organism evidence="1">
    <name type="scientific">bioreactor metagenome</name>
    <dbReference type="NCBI Taxonomy" id="1076179"/>
    <lineage>
        <taxon>unclassified sequences</taxon>
        <taxon>metagenomes</taxon>
        <taxon>ecological metagenomes</taxon>
    </lineage>
</organism>
<dbReference type="AlphaFoldDB" id="A0A644YHF9"/>
<protein>
    <submittedName>
        <fullName evidence="1">Uncharacterized protein</fullName>
    </submittedName>
</protein>
<accession>A0A644YHF9</accession>
<evidence type="ECO:0000313" key="1">
    <source>
        <dbReference type="EMBL" id="MPM27759.1"/>
    </source>
</evidence>
<gene>
    <name evidence="1" type="ORF">SDC9_74273</name>
</gene>
<comment type="caution">
    <text evidence="1">The sequence shown here is derived from an EMBL/GenBank/DDBJ whole genome shotgun (WGS) entry which is preliminary data.</text>
</comment>
<proteinExistence type="predicted"/>
<sequence length="138" mass="16551">MSDQFFVEIIDARNREFQHHKLVRIQRIQRQQQFFLEDRFRFSFVCTMDVDFRFDDRDQSRSNDLLADFELLGDDFFDAFTIGRFDDGTHFGAEDVALVCARKQGAQIRIRFHQLDAISFRIKPFIDFQEGYDAFLFP</sequence>
<reference evidence="1" key="1">
    <citation type="submission" date="2019-08" db="EMBL/GenBank/DDBJ databases">
        <authorList>
            <person name="Kucharzyk K."/>
            <person name="Murdoch R.W."/>
            <person name="Higgins S."/>
            <person name="Loffler F."/>
        </authorList>
    </citation>
    <scope>NUCLEOTIDE SEQUENCE</scope>
</reference>
<dbReference type="EMBL" id="VSSQ01005080">
    <property type="protein sequence ID" value="MPM27759.1"/>
    <property type="molecule type" value="Genomic_DNA"/>
</dbReference>
<name>A0A644YHF9_9ZZZZ</name>